<protein>
    <submittedName>
        <fullName evidence="2">Uncharacterized protein</fullName>
    </submittedName>
</protein>
<gene>
    <name evidence="2" type="ORF">ES332_A05G261400v1</name>
</gene>
<dbReference type="Proteomes" id="UP000322667">
    <property type="component" value="Chromosome A05"/>
</dbReference>
<dbReference type="AlphaFoldDB" id="A0A5D2QJ64"/>
<name>A0A5D2QJ64_GOSTO</name>
<keyword evidence="1" id="KW-0812">Transmembrane</keyword>
<dbReference type="EMBL" id="CM017614">
    <property type="protein sequence ID" value="TYI28687.1"/>
    <property type="molecule type" value="Genomic_DNA"/>
</dbReference>
<feature type="transmembrane region" description="Helical" evidence="1">
    <location>
        <begin position="137"/>
        <end position="166"/>
    </location>
</feature>
<evidence type="ECO:0000256" key="1">
    <source>
        <dbReference type="SAM" id="Phobius"/>
    </source>
</evidence>
<keyword evidence="1" id="KW-1133">Transmembrane helix</keyword>
<feature type="transmembrane region" description="Helical" evidence="1">
    <location>
        <begin position="172"/>
        <end position="193"/>
    </location>
</feature>
<proteinExistence type="predicted"/>
<accession>A0A5D2QJ64</accession>
<keyword evidence="1" id="KW-0472">Membrane</keyword>
<feature type="transmembrane region" description="Helical" evidence="1">
    <location>
        <begin position="262"/>
        <end position="282"/>
    </location>
</feature>
<organism evidence="2 3">
    <name type="scientific">Gossypium tomentosum</name>
    <name type="common">Hawaiian cotton</name>
    <name type="synonym">Gossypium sandvicense</name>
    <dbReference type="NCBI Taxonomy" id="34277"/>
    <lineage>
        <taxon>Eukaryota</taxon>
        <taxon>Viridiplantae</taxon>
        <taxon>Streptophyta</taxon>
        <taxon>Embryophyta</taxon>
        <taxon>Tracheophyta</taxon>
        <taxon>Spermatophyta</taxon>
        <taxon>Magnoliopsida</taxon>
        <taxon>eudicotyledons</taxon>
        <taxon>Gunneridae</taxon>
        <taxon>Pentapetalae</taxon>
        <taxon>rosids</taxon>
        <taxon>malvids</taxon>
        <taxon>Malvales</taxon>
        <taxon>Malvaceae</taxon>
        <taxon>Malvoideae</taxon>
        <taxon>Gossypium</taxon>
    </lineage>
</organism>
<evidence type="ECO:0000313" key="2">
    <source>
        <dbReference type="EMBL" id="TYI28687.1"/>
    </source>
</evidence>
<reference evidence="2 3" key="1">
    <citation type="submission" date="2019-07" db="EMBL/GenBank/DDBJ databases">
        <title>WGS assembly of Gossypium tomentosum.</title>
        <authorList>
            <person name="Chen Z.J."/>
            <person name="Sreedasyam A."/>
            <person name="Ando A."/>
            <person name="Song Q."/>
            <person name="De L."/>
            <person name="Hulse-Kemp A."/>
            <person name="Ding M."/>
            <person name="Ye W."/>
            <person name="Kirkbride R."/>
            <person name="Jenkins J."/>
            <person name="Plott C."/>
            <person name="Lovell J."/>
            <person name="Lin Y.-M."/>
            <person name="Vaughn R."/>
            <person name="Liu B."/>
            <person name="Li W."/>
            <person name="Simpson S."/>
            <person name="Scheffler B."/>
            <person name="Saski C."/>
            <person name="Grover C."/>
            <person name="Hu G."/>
            <person name="Conover J."/>
            <person name="Carlson J."/>
            <person name="Shu S."/>
            <person name="Boston L."/>
            <person name="Williams M."/>
            <person name="Peterson D."/>
            <person name="Mcgee K."/>
            <person name="Jones D."/>
            <person name="Wendel J."/>
            <person name="Stelly D."/>
            <person name="Grimwood J."/>
            <person name="Schmutz J."/>
        </authorList>
    </citation>
    <scope>NUCLEOTIDE SEQUENCE [LARGE SCALE GENOMIC DNA]</scope>
    <source>
        <strain evidence="2">7179.01</strain>
    </source>
</reference>
<sequence>MDRGQEEMQFLELFGIFKESYKIISSWRKLFTKITLALILPLSFIYLVHVEVSSLFSSKLQLDGIRSNTAEYENTSNLISHEALYFLLFNFAYFTMFYIFSLLSTAAVVYTIACIYTAREITFKTIISVVPKVWKRLIVTFLSIFVAIFLYLVVTAPVLIIWAVVLVGQVDVMGGAVLAVLVVSFTAVLFYLATIRQLATSVSVLEEAYGFAAMVKSENLIKGKLGLEIALFFILQLAMGLNHMAFKRLVVVGASMGMANRFVFAIICLLLLSTMSLFRLVIETVIYFVCKSYHHENIDKTPLSDHLEVYLQGEYAPLKAKDVQLFHV</sequence>
<feature type="transmembrane region" description="Helical" evidence="1">
    <location>
        <begin position="83"/>
        <end position="116"/>
    </location>
</feature>
<dbReference type="PANTHER" id="PTHR33133">
    <property type="entry name" value="OS08G0107100 PROTEIN-RELATED"/>
    <property type="match status" value="1"/>
</dbReference>
<dbReference type="PANTHER" id="PTHR33133:SF51">
    <property type="entry name" value="THH1_TOM1_TOM3 DOMAIN-CONTAINING PROTEIN"/>
    <property type="match status" value="1"/>
</dbReference>
<keyword evidence="3" id="KW-1185">Reference proteome</keyword>
<evidence type="ECO:0000313" key="3">
    <source>
        <dbReference type="Proteomes" id="UP000322667"/>
    </source>
</evidence>
<feature type="transmembrane region" description="Helical" evidence="1">
    <location>
        <begin position="225"/>
        <end position="242"/>
    </location>
</feature>
<feature type="transmembrane region" description="Helical" evidence="1">
    <location>
        <begin position="30"/>
        <end position="49"/>
    </location>
</feature>